<dbReference type="NCBIfam" id="NF003421">
    <property type="entry name" value="PRK04860.1"/>
    <property type="match status" value="1"/>
</dbReference>
<dbReference type="GO" id="GO:0008237">
    <property type="term" value="F:metallopeptidase activity"/>
    <property type="evidence" value="ECO:0007669"/>
    <property type="project" value="UniProtKB-KW"/>
</dbReference>
<proteinExistence type="predicted"/>
<dbReference type="Gene3D" id="3.30.2010.10">
    <property type="entry name" value="Metalloproteases ('zincins'), catalytic domain"/>
    <property type="match status" value="1"/>
</dbReference>
<gene>
    <name evidence="2" type="ORF">RM552_04110</name>
</gene>
<evidence type="ECO:0000259" key="1">
    <source>
        <dbReference type="SMART" id="SM00731"/>
    </source>
</evidence>
<protein>
    <submittedName>
        <fullName evidence="2">SprT family zinc-dependent metalloprotease</fullName>
    </submittedName>
</protein>
<dbReference type="RefSeq" id="WP_311367510.1">
    <property type="nucleotide sequence ID" value="NZ_JAVRHX010000001.1"/>
</dbReference>
<evidence type="ECO:0000313" key="3">
    <source>
        <dbReference type="Proteomes" id="UP001253545"/>
    </source>
</evidence>
<dbReference type="Pfam" id="PF10263">
    <property type="entry name" value="SprT-like"/>
    <property type="match status" value="1"/>
</dbReference>
<evidence type="ECO:0000313" key="2">
    <source>
        <dbReference type="EMBL" id="MDT0594021.1"/>
    </source>
</evidence>
<dbReference type="SMART" id="SM00731">
    <property type="entry name" value="SprT"/>
    <property type="match status" value="1"/>
</dbReference>
<dbReference type="Proteomes" id="UP001253545">
    <property type="component" value="Unassembled WGS sequence"/>
</dbReference>
<sequence length="175" mass="20061">MTACKAPEALISLAQKRLKILFKHAQEALLSEHNALLCAELKIPRIELGQRGKVAGSAHLQHNLIKLNTLLFEQNKQYFLDEVIAHELAHILVYQLYGPTKPHGKEWQHIMRSVFERIPHTKHGLDISNIGIKQVAYKCGCDTVYLSMTRHNKIIKGKQQYVCKKCRQTLRQSSE</sequence>
<accession>A0ABU2ZNM7</accession>
<name>A0ABU2ZNM7_9ALTE</name>
<reference evidence="2 3" key="1">
    <citation type="submission" date="2023-09" db="EMBL/GenBank/DDBJ databases">
        <authorList>
            <person name="Rey-Velasco X."/>
        </authorList>
    </citation>
    <scope>NUCLEOTIDE SEQUENCE [LARGE SCALE GENOMIC DNA]</scope>
    <source>
        <strain evidence="2 3">P117</strain>
    </source>
</reference>
<comment type="caution">
    <text evidence="2">The sequence shown here is derived from an EMBL/GenBank/DDBJ whole genome shotgun (WGS) entry which is preliminary data.</text>
</comment>
<keyword evidence="2" id="KW-0482">Metalloprotease</keyword>
<keyword evidence="2" id="KW-0378">Hydrolase</keyword>
<dbReference type="EMBL" id="JAVRHX010000001">
    <property type="protein sequence ID" value="MDT0594021.1"/>
    <property type="molecule type" value="Genomic_DNA"/>
</dbReference>
<dbReference type="PANTHER" id="PTHR38773:SF1">
    <property type="entry name" value="PROTEIN SPRT"/>
    <property type="match status" value="1"/>
</dbReference>
<organism evidence="2 3">
    <name type="scientific">Glaciecola petra</name>
    <dbReference type="NCBI Taxonomy" id="3075602"/>
    <lineage>
        <taxon>Bacteria</taxon>
        <taxon>Pseudomonadati</taxon>
        <taxon>Pseudomonadota</taxon>
        <taxon>Gammaproteobacteria</taxon>
        <taxon>Alteromonadales</taxon>
        <taxon>Alteromonadaceae</taxon>
        <taxon>Glaciecola</taxon>
    </lineage>
</organism>
<dbReference type="InterPro" id="IPR006640">
    <property type="entry name" value="SprT-like_domain"/>
</dbReference>
<keyword evidence="2" id="KW-0645">Protease</keyword>
<keyword evidence="3" id="KW-1185">Reference proteome</keyword>
<feature type="domain" description="SprT-like" evidence="1">
    <location>
        <begin position="24"/>
        <end position="173"/>
    </location>
</feature>
<dbReference type="PANTHER" id="PTHR38773">
    <property type="entry name" value="PROTEIN SPRT"/>
    <property type="match status" value="1"/>
</dbReference>